<dbReference type="EMBL" id="VSSQ01000226">
    <property type="protein sequence ID" value="MPL86698.1"/>
    <property type="molecule type" value="Genomic_DNA"/>
</dbReference>
<dbReference type="InterPro" id="IPR043827">
    <property type="entry name" value="DUF5804"/>
</dbReference>
<dbReference type="Pfam" id="PF19120">
    <property type="entry name" value="DUF5804"/>
    <property type="match status" value="1"/>
</dbReference>
<protein>
    <submittedName>
        <fullName evidence="1">Uncharacterized protein</fullName>
    </submittedName>
</protein>
<name>A0A644V5T0_9ZZZZ</name>
<proteinExistence type="predicted"/>
<reference evidence="1" key="1">
    <citation type="submission" date="2019-08" db="EMBL/GenBank/DDBJ databases">
        <authorList>
            <person name="Kucharzyk K."/>
            <person name="Murdoch R.W."/>
            <person name="Higgins S."/>
            <person name="Loffler F."/>
        </authorList>
    </citation>
    <scope>NUCLEOTIDE SEQUENCE</scope>
</reference>
<gene>
    <name evidence="1" type="ORF">SDC9_32683</name>
</gene>
<organism evidence="1">
    <name type="scientific">bioreactor metagenome</name>
    <dbReference type="NCBI Taxonomy" id="1076179"/>
    <lineage>
        <taxon>unclassified sequences</taxon>
        <taxon>metagenomes</taxon>
        <taxon>ecological metagenomes</taxon>
    </lineage>
</organism>
<accession>A0A644V5T0</accession>
<comment type="caution">
    <text evidence="1">The sequence shown here is derived from an EMBL/GenBank/DDBJ whole genome shotgun (WGS) entry which is preliminary data.</text>
</comment>
<dbReference type="AlphaFoldDB" id="A0A644V5T0"/>
<sequence length="139" mass="15777">MRLVCIGKAGVDLYRTLSDSETSRHILRFYRPKEMPWGVTLEVATVSSGLALASELRWYIMRYMAEVLFEDTEHAVYLTRDLAREVYETRSAALIDGWNIAFSVIVLKDGTSARMPDGVPLPDGIVQTFRVWGLGREHP</sequence>
<evidence type="ECO:0000313" key="1">
    <source>
        <dbReference type="EMBL" id="MPL86698.1"/>
    </source>
</evidence>